<name>A0A420KIC6_9BURK</name>
<dbReference type="InterPro" id="IPR038371">
    <property type="entry name" value="Cu_polyphenol_OxRdtase_sf"/>
</dbReference>
<evidence type="ECO:0000256" key="3">
    <source>
        <dbReference type="ARBA" id="ARBA00022679"/>
    </source>
</evidence>
<evidence type="ECO:0000256" key="8">
    <source>
        <dbReference type="ARBA" id="ARBA00048968"/>
    </source>
</evidence>
<comment type="caution">
    <text evidence="11">The sequence shown here is derived from an EMBL/GenBank/DDBJ whole genome shotgun (WGS) entry which is preliminary data.</text>
</comment>
<dbReference type="PANTHER" id="PTHR30616">
    <property type="entry name" value="UNCHARACTERIZED PROTEIN YFIH"/>
    <property type="match status" value="1"/>
</dbReference>
<dbReference type="NCBIfam" id="TIGR00726">
    <property type="entry name" value="peptidoglycan editing factor PgeF"/>
    <property type="match status" value="1"/>
</dbReference>
<evidence type="ECO:0000256" key="4">
    <source>
        <dbReference type="ARBA" id="ARBA00022723"/>
    </source>
</evidence>
<dbReference type="Pfam" id="PF02578">
    <property type="entry name" value="Cu-oxidase_4"/>
    <property type="match status" value="1"/>
</dbReference>
<comment type="catalytic activity">
    <reaction evidence="9">
        <text>S-methyl-5'-thioadenosine + phosphate = 5-(methylsulfanyl)-alpha-D-ribose 1-phosphate + adenine</text>
        <dbReference type="Rhea" id="RHEA:11852"/>
        <dbReference type="ChEBI" id="CHEBI:16708"/>
        <dbReference type="ChEBI" id="CHEBI:17509"/>
        <dbReference type="ChEBI" id="CHEBI:43474"/>
        <dbReference type="ChEBI" id="CHEBI:58533"/>
        <dbReference type="EC" id="2.4.2.28"/>
    </reaction>
    <physiologicalReaction direction="left-to-right" evidence="9">
        <dbReference type="Rhea" id="RHEA:11853"/>
    </physiologicalReaction>
</comment>
<evidence type="ECO:0000313" key="12">
    <source>
        <dbReference type="Proteomes" id="UP000216225"/>
    </source>
</evidence>
<gene>
    <name evidence="11" type="primary">pgeF</name>
    <name evidence="11" type="ORF">CE154_008170</name>
</gene>
<comment type="similarity">
    <text evidence="2 10">Belongs to the purine nucleoside phosphorylase YfiH/LACC1 family.</text>
</comment>
<sequence length="282" mass="29591">MSEPVAHPVPHDWLQPDWPAPAHVRALCTTRNGGVSAPPYDSFNLGRYVGDAPGAVQANWAALQAALGAGGRPVRPVYLRQVHGTDVLPLDEDTPEGADADACTTRARGVACIVMAADCLPVLFTDRAGTRVAAAHAGWRGLAAGVLEETLKHFLPPGHTGKAPAAIKDEAPRSPGDVIAWLGPCIGPQAFEVGPEVREAFCAQDPQAARHFRSHGGAGKLLADLAGLARQRLRARGVTALHGNDGSPAWCTVGNPSRFFSHRRDSPVLGTSGRMAACVWLA</sequence>
<dbReference type="InterPro" id="IPR003730">
    <property type="entry name" value="Cu_polyphenol_OxRdtase"/>
</dbReference>
<dbReference type="GO" id="GO:0017061">
    <property type="term" value="F:S-methyl-5-thioadenosine phosphorylase activity"/>
    <property type="evidence" value="ECO:0007669"/>
    <property type="project" value="UniProtKB-EC"/>
</dbReference>
<evidence type="ECO:0000256" key="5">
    <source>
        <dbReference type="ARBA" id="ARBA00022801"/>
    </source>
</evidence>
<dbReference type="GO" id="GO:0016787">
    <property type="term" value="F:hydrolase activity"/>
    <property type="evidence" value="ECO:0007669"/>
    <property type="project" value="UniProtKB-KW"/>
</dbReference>
<reference evidence="11 12" key="1">
    <citation type="submission" date="2018-09" db="EMBL/GenBank/DDBJ databases">
        <title>Genome comparison of Alicycliphilus sp. BQ1, a polyurethanolytic bacterium, with its closest phylogenetic relatives Alicycliphilus denitrificans BC and K601, unable to attack polyurethane.</title>
        <authorList>
            <person name="Loza-Tavera H."/>
            <person name="Lozano L."/>
            <person name="Cevallos M."/>
            <person name="Maya-Lucas O."/>
            <person name="Garcia-Mena J."/>
            <person name="Hernandez J."/>
        </authorList>
    </citation>
    <scope>NUCLEOTIDE SEQUENCE [LARGE SCALE GENOMIC DNA]</scope>
    <source>
        <strain evidence="11 12">BQ1</strain>
    </source>
</reference>
<dbReference type="PANTHER" id="PTHR30616:SF2">
    <property type="entry name" value="PURINE NUCLEOSIDE PHOSPHORYLASE LACC1"/>
    <property type="match status" value="1"/>
</dbReference>
<keyword evidence="6" id="KW-0862">Zinc</keyword>
<dbReference type="GO" id="GO:0005507">
    <property type="term" value="F:copper ion binding"/>
    <property type="evidence" value="ECO:0007669"/>
    <property type="project" value="TreeGrafter"/>
</dbReference>
<accession>A0A420KIC6</accession>
<comment type="catalytic activity">
    <reaction evidence="8">
        <text>adenosine + phosphate = alpha-D-ribose 1-phosphate + adenine</text>
        <dbReference type="Rhea" id="RHEA:27642"/>
        <dbReference type="ChEBI" id="CHEBI:16335"/>
        <dbReference type="ChEBI" id="CHEBI:16708"/>
        <dbReference type="ChEBI" id="CHEBI:43474"/>
        <dbReference type="ChEBI" id="CHEBI:57720"/>
        <dbReference type="EC" id="2.4.2.1"/>
    </reaction>
    <physiologicalReaction direction="left-to-right" evidence="8">
        <dbReference type="Rhea" id="RHEA:27643"/>
    </physiologicalReaction>
</comment>
<dbReference type="InterPro" id="IPR011324">
    <property type="entry name" value="Cytotoxic_necrot_fac-like_cat"/>
</dbReference>
<dbReference type="EMBL" id="NKDB02000001">
    <property type="protein sequence ID" value="RKJ99681.1"/>
    <property type="molecule type" value="Genomic_DNA"/>
</dbReference>
<organism evidence="11 12">
    <name type="scientific">Alicycliphilus denitrificans</name>
    <dbReference type="NCBI Taxonomy" id="179636"/>
    <lineage>
        <taxon>Bacteria</taxon>
        <taxon>Pseudomonadati</taxon>
        <taxon>Pseudomonadota</taxon>
        <taxon>Betaproteobacteria</taxon>
        <taxon>Burkholderiales</taxon>
        <taxon>Comamonadaceae</taxon>
        <taxon>Alicycliphilus</taxon>
    </lineage>
</organism>
<dbReference type="Proteomes" id="UP000216225">
    <property type="component" value="Unassembled WGS sequence"/>
</dbReference>
<proteinExistence type="inferred from homology"/>
<evidence type="ECO:0000256" key="6">
    <source>
        <dbReference type="ARBA" id="ARBA00022833"/>
    </source>
</evidence>
<dbReference type="AlphaFoldDB" id="A0A420KIC6"/>
<evidence type="ECO:0000256" key="10">
    <source>
        <dbReference type="RuleBase" id="RU361274"/>
    </source>
</evidence>
<evidence type="ECO:0000256" key="9">
    <source>
        <dbReference type="ARBA" id="ARBA00049893"/>
    </source>
</evidence>
<comment type="catalytic activity">
    <reaction evidence="7">
        <text>adenosine + H2O + H(+) = inosine + NH4(+)</text>
        <dbReference type="Rhea" id="RHEA:24408"/>
        <dbReference type="ChEBI" id="CHEBI:15377"/>
        <dbReference type="ChEBI" id="CHEBI:15378"/>
        <dbReference type="ChEBI" id="CHEBI:16335"/>
        <dbReference type="ChEBI" id="CHEBI:17596"/>
        <dbReference type="ChEBI" id="CHEBI:28938"/>
        <dbReference type="EC" id="3.5.4.4"/>
    </reaction>
    <physiologicalReaction direction="left-to-right" evidence="7">
        <dbReference type="Rhea" id="RHEA:24409"/>
    </physiologicalReaction>
</comment>
<evidence type="ECO:0000256" key="7">
    <source>
        <dbReference type="ARBA" id="ARBA00047989"/>
    </source>
</evidence>
<evidence type="ECO:0000313" key="11">
    <source>
        <dbReference type="EMBL" id="RKJ99681.1"/>
    </source>
</evidence>
<protein>
    <recommendedName>
        <fullName evidence="10">Purine nucleoside phosphorylase</fullName>
    </recommendedName>
</protein>
<dbReference type="Gene3D" id="3.60.140.10">
    <property type="entry name" value="CNF1/YfiH-like putative cysteine hydrolases"/>
    <property type="match status" value="1"/>
</dbReference>
<keyword evidence="4" id="KW-0479">Metal-binding</keyword>
<evidence type="ECO:0000256" key="1">
    <source>
        <dbReference type="ARBA" id="ARBA00000553"/>
    </source>
</evidence>
<evidence type="ECO:0000256" key="2">
    <source>
        <dbReference type="ARBA" id="ARBA00007353"/>
    </source>
</evidence>
<dbReference type="CDD" id="cd16833">
    <property type="entry name" value="YfiH"/>
    <property type="match status" value="1"/>
</dbReference>
<dbReference type="SUPFAM" id="SSF64438">
    <property type="entry name" value="CNF1/YfiH-like putative cysteine hydrolases"/>
    <property type="match status" value="1"/>
</dbReference>
<dbReference type="RefSeq" id="WP_094436773.1">
    <property type="nucleotide sequence ID" value="NZ_NKDB02000001.1"/>
</dbReference>
<keyword evidence="5" id="KW-0378">Hydrolase</keyword>
<comment type="catalytic activity">
    <reaction evidence="1">
        <text>inosine + phosphate = alpha-D-ribose 1-phosphate + hypoxanthine</text>
        <dbReference type="Rhea" id="RHEA:27646"/>
        <dbReference type="ChEBI" id="CHEBI:17368"/>
        <dbReference type="ChEBI" id="CHEBI:17596"/>
        <dbReference type="ChEBI" id="CHEBI:43474"/>
        <dbReference type="ChEBI" id="CHEBI:57720"/>
        <dbReference type="EC" id="2.4.2.1"/>
    </reaction>
    <physiologicalReaction direction="left-to-right" evidence="1">
        <dbReference type="Rhea" id="RHEA:27647"/>
    </physiologicalReaction>
</comment>
<keyword evidence="3" id="KW-0808">Transferase</keyword>